<dbReference type="Proteomes" id="UP000193467">
    <property type="component" value="Unassembled WGS sequence"/>
</dbReference>
<comment type="subcellular location">
    <subcellularLocation>
        <location evidence="1">Endoplasmic reticulum membrane</location>
        <topology evidence="1">Multi-pass membrane protein</topology>
    </subcellularLocation>
</comment>
<comment type="caution">
    <text evidence="8">The sequence shown here is derived from an EMBL/GenBank/DDBJ whole genome shotgun (WGS) entry which is preliminary data.</text>
</comment>
<dbReference type="EMBL" id="MCGR01000011">
    <property type="protein sequence ID" value="ORY88289.1"/>
    <property type="molecule type" value="Genomic_DNA"/>
</dbReference>
<dbReference type="InParanoid" id="A0A1Y2FXN1"/>
<evidence type="ECO:0000256" key="2">
    <source>
        <dbReference type="ARBA" id="ARBA00022692"/>
    </source>
</evidence>
<protein>
    <submittedName>
        <fullName evidence="8">Uncharacterized protein</fullName>
    </submittedName>
</protein>
<evidence type="ECO:0000256" key="7">
    <source>
        <dbReference type="SAM" id="Phobius"/>
    </source>
</evidence>
<gene>
    <name evidence="8" type="ORF">BCR35DRAFT_330164</name>
</gene>
<keyword evidence="5 7" id="KW-0472">Membrane</keyword>
<dbReference type="InterPro" id="IPR024512">
    <property type="entry name" value="Ser_palmitoyltrfase_ssu-like"/>
</dbReference>
<dbReference type="AlphaFoldDB" id="A0A1Y2FXN1"/>
<feature type="compositionally biased region" description="Polar residues" evidence="6">
    <location>
        <begin position="7"/>
        <end position="21"/>
    </location>
</feature>
<evidence type="ECO:0000313" key="9">
    <source>
        <dbReference type="Proteomes" id="UP000193467"/>
    </source>
</evidence>
<feature type="transmembrane region" description="Helical" evidence="7">
    <location>
        <begin position="68"/>
        <end position="89"/>
    </location>
</feature>
<organism evidence="8 9">
    <name type="scientific">Leucosporidium creatinivorum</name>
    <dbReference type="NCBI Taxonomy" id="106004"/>
    <lineage>
        <taxon>Eukaryota</taxon>
        <taxon>Fungi</taxon>
        <taxon>Dikarya</taxon>
        <taxon>Basidiomycota</taxon>
        <taxon>Pucciniomycotina</taxon>
        <taxon>Microbotryomycetes</taxon>
        <taxon>Leucosporidiales</taxon>
        <taxon>Leucosporidium</taxon>
    </lineage>
</organism>
<dbReference type="OrthoDB" id="202672at2759"/>
<evidence type="ECO:0000313" key="8">
    <source>
        <dbReference type="EMBL" id="ORY88289.1"/>
    </source>
</evidence>
<dbReference type="Pfam" id="PF11779">
    <property type="entry name" value="SPT_ssu-like"/>
    <property type="match status" value="1"/>
</dbReference>
<dbReference type="STRING" id="106004.A0A1Y2FXN1"/>
<dbReference type="GO" id="GO:0005789">
    <property type="term" value="C:endoplasmic reticulum membrane"/>
    <property type="evidence" value="ECO:0007669"/>
    <property type="project" value="UniProtKB-SubCell"/>
</dbReference>
<evidence type="ECO:0000256" key="4">
    <source>
        <dbReference type="ARBA" id="ARBA00022989"/>
    </source>
</evidence>
<keyword evidence="4 7" id="KW-1133">Transmembrane helix</keyword>
<evidence type="ECO:0000256" key="6">
    <source>
        <dbReference type="SAM" id="MobiDB-lite"/>
    </source>
</evidence>
<keyword evidence="2 7" id="KW-0812">Transmembrane</keyword>
<reference evidence="8 9" key="1">
    <citation type="submission" date="2016-07" db="EMBL/GenBank/DDBJ databases">
        <title>Pervasive Adenine N6-methylation of Active Genes in Fungi.</title>
        <authorList>
            <consortium name="DOE Joint Genome Institute"/>
            <person name="Mondo S.J."/>
            <person name="Dannebaum R.O."/>
            <person name="Kuo R.C."/>
            <person name="Labutti K."/>
            <person name="Haridas S."/>
            <person name="Kuo A."/>
            <person name="Salamov A."/>
            <person name="Ahrendt S.R."/>
            <person name="Lipzen A."/>
            <person name="Sullivan W."/>
            <person name="Andreopoulos W.B."/>
            <person name="Clum A."/>
            <person name="Lindquist E."/>
            <person name="Daum C."/>
            <person name="Ramamoorthy G.K."/>
            <person name="Gryganskyi A."/>
            <person name="Culley D."/>
            <person name="Magnuson J.K."/>
            <person name="James T.Y."/>
            <person name="O'Malley M.A."/>
            <person name="Stajich J.E."/>
            <person name="Spatafora J.W."/>
            <person name="Visel A."/>
            <person name="Grigoriev I.V."/>
        </authorList>
    </citation>
    <scope>NUCLEOTIDE SEQUENCE [LARGE SCALE GENOMIC DNA]</scope>
    <source>
        <strain evidence="8 9">62-1032</strain>
    </source>
</reference>
<sequence>MAKKSRSITSNASTTSPNSVTKPLPSQPTVMQPKSIARPPKKIGLLKRWWLFYEGSFAGSMLETWEKILLHTFMFALLLLFYVAVSTYLPARISLASKRIQWYIYGGEETGKVAV</sequence>
<feature type="region of interest" description="Disordered" evidence="6">
    <location>
        <begin position="1"/>
        <end position="36"/>
    </location>
</feature>
<evidence type="ECO:0000256" key="5">
    <source>
        <dbReference type="ARBA" id="ARBA00023136"/>
    </source>
</evidence>
<proteinExistence type="predicted"/>
<name>A0A1Y2FXN1_9BASI</name>
<evidence type="ECO:0000256" key="1">
    <source>
        <dbReference type="ARBA" id="ARBA00004477"/>
    </source>
</evidence>
<evidence type="ECO:0000256" key="3">
    <source>
        <dbReference type="ARBA" id="ARBA00022824"/>
    </source>
</evidence>
<keyword evidence="3" id="KW-0256">Endoplasmic reticulum</keyword>
<accession>A0A1Y2FXN1</accession>
<keyword evidence="9" id="KW-1185">Reference proteome</keyword>